<evidence type="ECO:0000256" key="3">
    <source>
        <dbReference type="ARBA" id="ARBA00022553"/>
    </source>
</evidence>
<dbReference type="InterPro" id="IPR003594">
    <property type="entry name" value="HATPase_dom"/>
</dbReference>
<name>A0A9D1KY30_9FIRM</name>
<dbReference type="PROSITE" id="PS50109">
    <property type="entry name" value="HIS_KIN"/>
    <property type="match status" value="1"/>
</dbReference>
<dbReference type="Pfam" id="PF02518">
    <property type="entry name" value="HATPase_c"/>
    <property type="match status" value="1"/>
</dbReference>
<protein>
    <recommendedName>
        <fullName evidence="2">histidine kinase</fullName>
        <ecNumber evidence="2">2.7.13.3</ecNumber>
    </recommendedName>
</protein>
<keyword evidence="4" id="KW-0808">Transferase</keyword>
<evidence type="ECO:0000256" key="2">
    <source>
        <dbReference type="ARBA" id="ARBA00012438"/>
    </source>
</evidence>
<dbReference type="SMART" id="SM00387">
    <property type="entry name" value="HATPase_c"/>
    <property type="match status" value="1"/>
</dbReference>
<gene>
    <name evidence="8" type="ORF">IAB63_08940</name>
</gene>
<dbReference type="EC" id="2.7.13.3" evidence="2"/>
<dbReference type="SUPFAM" id="SSF47384">
    <property type="entry name" value="Homodimeric domain of signal transducing histidine kinase"/>
    <property type="match status" value="1"/>
</dbReference>
<dbReference type="CDD" id="cd00082">
    <property type="entry name" value="HisKA"/>
    <property type="match status" value="1"/>
</dbReference>
<dbReference type="SUPFAM" id="SSF55874">
    <property type="entry name" value="ATPase domain of HSP90 chaperone/DNA topoisomerase II/histidine kinase"/>
    <property type="match status" value="1"/>
</dbReference>
<comment type="caution">
    <text evidence="8">The sequence shown here is derived from an EMBL/GenBank/DDBJ whole genome shotgun (WGS) entry which is preliminary data.</text>
</comment>
<evidence type="ECO:0000256" key="6">
    <source>
        <dbReference type="ARBA" id="ARBA00023012"/>
    </source>
</evidence>
<dbReference type="InterPro" id="IPR036097">
    <property type="entry name" value="HisK_dim/P_sf"/>
</dbReference>
<reference evidence="8" key="2">
    <citation type="journal article" date="2021" name="PeerJ">
        <title>Extensive microbial diversity within the chicken gut microbiome revealed by metagenomics and culture.</title>
        <authorList>
            <person name="Gilroy R."/>
            <person name="Ravi A."/>
            <person name="Getino M."/>
            <person name="Pursley I."/>
            <person name="Horton D.L."/>
            <person name="Alikhan N.F."/>
            <person name="Baker D."/>
            <person name="Gharbi K."/>
            <person name="Hall N."/>
            <person name="Watson M."/>
            <person name="Adriaenssens E.M."/>
            <person name="Foster-Nyarko E."/>
            <person name="Jarju S."/>
            <person name="Secka A."/>
            <person name="Antonio M."/>
            <person name="Oren A."/>
            <person name="Chaudhuri R.R."/>
            <person name="La Ragione R."/>
            <person name="Hildebrand F."/>
            <person name="Pallen M.J."/>
        </authorList>
    </citation>
    <scope>NUCLEOTIDE SEQUENCE</scope>
    <source>
        <strain evidence="8">CHK187-14744</strain>
    </source>
</reference>
<keyword evidence="3" id="KW-0597">Phosphoprotein</keyword>
<dbReference type="InterPro" id="IPR036890">
    <property type="entry name" value="HATPase_C_sf"/>
</dbReference>
<dbReference type="PRINTS" id="PR00344">
    <property type="entry name" value="BCTRLSENSOR"/>
</dbReference>
<evidence type="ECO:0000313" key="9">
    <source>
        <dbReference type="Proteomes" id="UP000824164"/>
    </source>
</evidence>
<organism evidence="8 9">
    <name type="scientific">Candidatus Onthocola gallistercoris</name>
    <dbReference type="NCBI Taxonomy" id="2840876"/>
    <lineage>
        <taxon>Bacteria</taxon>
        <taxon>Bacillati</taxon>
        <taxon>Bacillota</taxon>
        <taxon>Bacilli</taxon>
        <taxon>Candidatus Onthocola</taxon>
    </lineage>
</organism>
<evidence type="ECO:0000256" key="1">
    <source>
        <dbReference type="ARBA" id="ARBA00000085"/>
    </source>
</evidence>
<keyword evidence="6" id="KW-0902">Two-component regulatory system</keyword>
<feature type="domain" description="Histidine kinase" evidence="7">
    <location>
        <begin position="19"/>
        <end position="224"/>
    </location>
</feature>
<accession>A0A9D1KY30</accession>
<keyword evidence="5 8" id="KW-0418">Kinase</keyword>
<proteinExistence type="predicted"/>
<dbReference type="Pfam" id="PF00512">
    <property type="entry name" value="HisKA"/>
    <property type="match status" value="1"/>
</dbReference>
<dbReference type="Gene3D" id="1.10.287.130">
    <property type="match status" value="1"/>
</dbReference>
<reference evidence="8" key="1">
    <citation type="submission" date="2020-10" db="EMBL/GenBank/DDBJ databases">
        <authorList>
            <person name="Gilroy R."/>
        </authorList>
    </citation>
    <scope>NUCLEOTIDE SEQUENCE</scope>
    <source>
        <strain evidence="8">CHK187-14744</strain>
    </source>
</reference>
<evidence type="ECO:0000259" key="7">
    <source>
        <dbReference type="PROSITE" id="PS50109"/>
    </source>
</evidence>
<dbReference type="InterPro" id="IPR050736">
    <property type="entry name" value="Sensor_HK_Regulatory"/>
</dbReference>
<dbReference type="InterPro" id="IPR003661">
    <property type="entry name" value="HisK_dim/P_dom"/>
</dbReference>
<dbReference type="AlphaFoldDB" id="A0A9D1KY30"/>
<dbReference type="Gene3D" id="3.30.565.10">
    <property type="entry name" value="Histidine kinase-like ATPase, C-terminal domain"/>
    <property type="match status" value="1"/>
</dbReference>
<dbReference type="PANTHER" id="PTHR43711:SF1">
    <property type="entry name" value="HISTIDINE KINASE 1"/>
    <property type="match status" value="1"/>
</dbReference>
<dbReference type="PANTHER" id="PTHR43711">
    <property type="entry name" value="TWO-COMPONENT HISTIDINE KINASE"/>
    <property type="match status" value="1"/>
</dbReference>
<dbReference type="CDD" id="cd00075">
    <property type="entry name" value="HATPase"/>
    <property type="match status" value="1"/>
</dbReference>
<evidence type="ECO:0000256" key="5">
    <source>
        <dbReference type="ARBA" id="ARBA00022777"/>
    </source>
</evidence>
<dbReference type="Proteomes" id="UP000824164">
    <property type="component" value="Unassembled WGS sequence"/>
</dbReference>
<evidence type="ECO:0000313" key="8">
    <source>
        <dbReference type="EMBL" id="HIU03364.1"/>
    </source>
</evidence>
<dbReference type="EMBL" id="DVLT01000055">
    <property type="protein sequence ID" value="HIU03364.1"/>
    <property type="molecule type" value="Genomic_DNA"/>
</dbReference>
<dbReference type="SMART" id="SM00388">
    <property type="entry name" value="HisKA"/>
    <property type="match status" value="1"/>
</dbReference>
<dbReference type="InterPro" id="IPR005467">
    <property type="entry name" value="His_kinase_dom"/>
</dbReference>
<sequence>MTSVLHETTRFKSQLTLSTISHELRNPLTLIHSTLQLLGSHHPDIKMDPLWRQLNQDVEYMTELLSELSALNQSQQLQKSEIPIRQFLTDIVTSYLPLFHTQKKSLSLNIQTPVQTFSGDTLKLKEVFINLLKNALEATEEGDAIIIEAKSKWNRIIFTVSDSGQGIDEEKRSTIFDPFVTYKTGGTGLGLTIVRNIIKAHGGSIRVYSKPGIGTKFIMILPVP</sequence>
<dbReference type="GO" id="GO:0000155">
    <property type="term" value="F:phosphorelay sensor kinase activity"/>
    <property type="evidence" value="ECO:0007669"/>
    <property type="project" value="InterPro"/>
</dbReference>
<comment type="catalytic activity">
    <reaction evidence="1">
        <text>ATP + protein L-histidine = ADP + protein N-phospho-L-histidine.</text>
        <dbReference type="EC" id="2.7.13.3"/>
    </reaction>
</comment>
<evidence type="ECO:0000256" key="4">
    <source>
        <dbReference type="ARBA" id="ARBA00022679"/>
    </source>
</evidence>
<dbReference type="InterPro" id="IPR004358">
    <property type="entry name" value="Sig_transdc_His_kin-like_C"/>
</dbReference>